<evidence type="ECO:0000256" key="8">
    <source>
        <dbReference type="ARBA" id="ARBA00022527"/>
    </source>
</evidence>
<dbReference type="STRING" id="240159.A0A4U5TYX0"/>
<evidence type="ECO:0000256" key="5">
    <source>
        <dbReference type="ARBA" id="ARBA00008832"/>
    </source>
</evidence>
<evidence type="ECO:0000256" key="7">
    <source>
        <dbReference type="ARBA" id="ARBA00022427"/>
    </source>
</evidence>
<dbReference type="Gene3D" id="1.10.510.10">
    <property type="entry name" value="Transferase(Phosphotransferase) domain 1"/>
    <property type="match status" value="1"/>
</dbReference>
<accession>A0A4U5TYX0</accession>
<dbReference type="SMART" id="SM00220">
    <property type="entry name" value="S_TKc"/>
    <property type="match status" value="1"/>
</dbReference>
<dbReference type="GO" id="GO:0005524">
    <property type="term" value="F:ATP binding"/>
    <property type="evidence" value="ECO:0007669"/>
    <property type="project" value="UniProtKB-KW"/>
</dbReference>
<keyword evidence="8" id="KW-0723">Serine/threonine-protein kinase</keyword>
<comment type="catalytic activity">
    <reaction evidence="18">
        <text>L-seryl-[protein] + ATP = O-phospho-L-seryl-[protein] + ADP + H(+)</text>
        <dbReference type="Rhea" id="RHEA:17989"/>
        <dbReference type="Rhea" id="RHEA-COMP:9863"/>
        <dbReference type="Rhea" id="RHEA-COMP:11604"/>
        <dbReference type="ChEBI" id="CHEBI:15378"/>
        <dbReference type="ChEBI" id="CHEBI:29999"/>
        <dbReference type="ChEBI" id="CHEBI:30616"/>
        <dbReference type="ChEBI" id="CHEBI:83421"/>
        <dbReference type="ChEBI" id="CHEBI:456216"/>
        <dbReference type="EC" id="2.7.11.24"/>
    </reaction>
</comment>
<protein>
    <recommendedName>
        <fullName evidence="6">mitogen-activated protein kinase</fullName>
        <ecNumber evidence="6">2.7.11.24</ecNumber>
    </recommendedName>
</protein>
<keyword evidence="9" id="KW-0808">Transferase</keyword>
<evidence type="ECO:0000256" key="4">
    <source>
        <dbReference type="ARBA" id="ARBA00008295"/>
    </source>
</evidence>
<comment type="catalytic activity">
    <reaction evidence="17">
        <text>L-threonyl-[protein] + ATP = O-phospho-L-threonyl-[protein] + ADP + H(+)</text>
        <dbReference type="Rhea" id="RHEA:46608"/>
        <dbReference type="Rhea" id="RHEA-COMP:11060"/>
        <dbReference type="Rhea" id="RHEA-COMP:11605"/>
        <dbReference type="ChEBI" id="CHEBI:15378"/>
        <dbReference type="ChEBI" id="CHEBI:30013"/>
        <dbReference type="ChEBI" id="CHEBI:30616"/>
        <dbReference type="ChEBI" id="CHEBI:61977"/>
        <dbReference type="ChEBI" id="CHEBI:456216"/>
        <dbReference type="EC" id="2.7.11.24"/>
    </reaction>
</comment>
<dbReference type="GO" id="GO:0005923">
    <property type="term" value="C:bicellular tight junction"/>
    <property type="evidence" value="ECO:0007669"/>
    <property type="project" value="UniProtKB-SubCell"/>
</dbReference>
<comment type="similarity">
    <text evidence="4">Belongs to the claudin family.</text>
</comment>
<dbReference type="GO" id="GO:0004693">
    <property type="term" value="F:cyclin-dependent protein serine/threonine kinase activity"/>
    <property type="evidence" value="ECO:0007669"/>
    <property type="project" value="TreeGrafter"/>
</dbReference>
<evidence type="ECO:0000259" key="21">
    <source>
        <dbReference type="PROSITE" id="PS50011"/>
    </source>
</evidence>
<feature type="transmembrane region" description="Helical" evidence="20">
    <location>
        <begin position="78"/>
        <end position="98"/>
    </location>
</feature>
<feature type="transmembrane region" description="Helical" evidence="20">
    <location>
        <begin position="171"/>
        <end position="192"/>
    </location>
</feature>
<feature type="compositionally biased region" description="Polar residues" evidence="19">
    <location>
        <begin position="258"/>
        <end position="267"/>
    </location>
</feature>
<sequence>MDPSNHTLELLGVLLSAGAWFCSLATTLMSTWLTLSTDLLPTESYERGLWETCVVQEHGTLECRPYDSLLGLPSEIKLARILMCVTLATGLLGLLLAVPGMHMVNSCHDRLEDFWCKRAMKMAGGTLCLVAGILGLIPVSYIAHIAVIQFFDQSVPEVLPRWEFGDALFCGWTAGVLHLVGGTLLLASCLCLQKESCTTPVPIPLVRMQPGRPSARTKSEAAIQKNECADRKRTLTLTLFHGGSHHEATSARCANADKPSTSRMQKNSSRRILHRDLKPQNLLISYLGELKMADFGLARSKSIPSQTFSSEVVTLWYRPPDVLLGSTDYSTALDIWGAGCIFIEMLQGAPAFPGDTDVLQQLQKIWTVLGVPSEDSWPGVTQLPNYKPDWFVHSELKQFRTVWKRLNQLPYKTEDLVQRMLKGIPTDRISAQDSLQHPYFSTLPPPIMHLRDTVSIFKVPGVRLETEVRDIFNPRRRVKTSLLPTTKCW</sequence>
<dbReference type="GO" id="GO:0005829">
    <property type="term" value="C:cytosol"/>
    <property type="evidence" value="ECO:0007669"/>
    <property type="project" value="TreeGrafter"/>
</dbReference>
<dbReference type="PANTHER" id="PTHR24056">
    <property type="entry name" value="CELL DIVISION PROTEIN KINASE"/>
    <property type="match status" value="1"/>
</dbReference>
<evidence type="ECO:0000256" key="12">
    <source>
        <dbReference type="ARBA" id="ARBA00022777"/>
    </source>
</evidence>
<evidence type="ECO:0000256" key="1">
    <source>
        <dbReference type="ARBA" id="ARBA00004141"/>
    </source>
</evidence>
<comment type="similarity">
    <text evidence="3">Belongs to the protein kinase superfamily. CMGC Ser/Thr protein kinase family. CDC2/CDKX subfamily.</text>
</comment>
<dbReference type="SUPFAM" id="SSF56112">
    <property type="entry name" value="Protein kinase-like (PK-like)"/>
    <property type="match status" value="1"/>
</dbReference>
<keyword evidence="23" id="KW-1185">Reference proteome</keyword>
<dbReference type="Gene3D" id="1.20.140.150">
    <property type="match status" value="1"/>
</dbReference>
<dbReference type="PROSITE" id="PS01346">
    <property type="entry name" value="CLAUDIN"/>
    <property type="match status" value="1"/>
</dbReference>
<dbReference type="PROSITE" id="PS50011">
    <property type="entry name" value="PROTEIN_KINASE_DOM"/>
    <property type="match status" value="1"/>
</dbReference>
<keyword evidence="11" id="KW-0547">Nucleotide-binding</keyword>
<comment type="similarity">
    <text evidence="5">Belongs to the protein kinase superfamily. CMGC Ser/Thr protein kinase family. MAP kinase subfamily.</text>
</comment>
<evidence type="ECO:0000256" key="20">
    <source>
        <dbReference type="SAM" id="Phobius"/>
    </source>
</evidence>
<keyword evidence="15 20" id="KW-1133">Transmembrane helix</keyword>
<dbReference type="InterPro" id="IPR050108">
    <property type="entry name" value="CDK"/>
</dbReference>
<organism evidence="22 23">
    <name type="scientific">Collichthys lucidus</name>
    <name type="common">Big head croaker</name>
    <name type="synonym">Sciaena lucida</name>
    <dbReference type="NCBI Taxonomy" id="240159"/>
    <lineage>
        <taxon>Eukaryota</taxon>
        <taxon>Metazoa</taxon>
        <taxon>Chordata</taxon>
        <taxon>Craniata</taxon>
        <taxon>Vertebrata</taxon>
        <taxon>Euteleostomi</taxon>
        <taxon>Actinopterygii</taxon>
        <taxon>Neopterygii</taxon>
        <taxon>Teleostei</taxon>
        <taxon>Neoteleostei</taxon>
        <taxon>Acanthomorphata</taxon>
        <taxon>Eupercaria</taxon>
        <taxon>Sciaenidae</taxon>
        <taxon>Collichthys</taxon>
    </lineage>
</organism>
<dbReference type="InterPro" id="IPR004031">
    <property type="entry name" value="PMP22/EMP/MP20/Claudin"/>
</dbReference>
<evidence type="ECO:0000256" key="16">
    <source>
        <dbReference type="ARBA" id="ARBA00023136"/>
    </source>
</evidence>
<gene>
    <name evidence="22" type="ORF">D9C73_000746</name>
</gene>
<dbReference type="Proteomes" id="UP000298787">
    <property type="component" value="Chromosome 1"/>
</dbReference>
<evidence type="ECO:0000256" key="14">
    <source>
        <dbReference type="ARBA" id="ARBA00022949"/>
    </source>
</evidence>
<evidence type="ECO:0000256" key="9">
    <source>
        <dbReference type="ARBA" id="ARBA00022679"/>
    </source>
</evidence>
<feature type="transmembrane region" description="Helical" evidence="20">
    <location>
        <begin position="12"/>
        <end position="35"/>
    </location>
</feature>
<dbReference type="InterPro" id="IPR011009">
    <property type="entry name" value="Kinase-like_dom_sf"/>
</dbReference>
<evidence type="ECO:0000256" key="2">
    <source>
        <dbReference type="ARBA" id="ARBA00004435"/>
    </source>
</evidence>
<evidence type="ECO:0000256" key="13">
    <source>
        <dbReference type="ARBA" id="ARBA00022840"/>
    </source>
</evidence>
<proteinExistence type="inferred from homology"/>
<dbReference type="GO" id="GO:0005634">
    <property type="term" value="C:nucleus"/>
    <property type="evidence" value="ECO:0007669"/>
    <property type="project" value="TreeGrafter"/>
</dbReference>
<dbReference type="EC" id="2.7.11.24" evidence="6"/>
<keyword evidence="12 22" id="KW-0418">Kinase</keyword>
<dbReference type="InterPro" id="IPR008271">
    <property type="entry name" value="Ser/Thr_kinase_AS"/>
</dbReference>
<dbReference type="PRINTS" id="PR01077">
    <property type="entry name" value="CLAUDIN"/>
</dbReference>
<dbReference type="Pfam" id="PF00822">
    <property type="entry name" value="PMP22_Claudin"/>
    <property type="match status" value="1"/>
</dbReference>
<name>A0A4U5TYX0_COLLU</name>
<dbReference type="GO" id="GO:0030332">
    <property type="term" value="F:cyclin binding"/>
    <property type="evidence" value="ECO:0007669"/>
    <property type="project" value="TreeGrafter"/>
</dbReference>
<feature type="transmembrane region" description="Helical" evidence="20">
    <location>
        <begin position="127"/>
        <end position="151"/>
    </location>
</feature>
<dbReference type="GO" id="GO:0004707">
    <property type="term" value="F:MAP kinase activity"/>
    <property type="evidence" value="ECO:0007669"/>
    <property type="project" value="UniProtKB-EC"/>
</dbReference>
<evidence type="ECO:0000256" key="17">
    <source>
        <dbReference type="ARBA" id="ARBA00047592"/>
    </source>
</evidence>
<dbReference type="GO" id="GO:0016020">
    <property type="term" value="C:membrane"/>
    <property type="evidence" value="ECO:0007669"/>
    <property type="project" value="UniProtKB-SubCell"/>
</dbReference>
<reference evidence="22 23" key="1">
    <citation type="submission" date="2019-01" db="EMBL/GenBank/DDBJ databases">
        <title>Genome Assembly of Collichthys lucidus.</title>
        <authorList>
            <person name="Cai M."/>
            <person name="Xiao S."/>
        </authorList>
    </citation>
    <scope>NUCLEOTIDE SEQUENCE [LARGE SCALE GENOMIC DNA]</scope>
    <source>
        <strain evidence="22">JT15FE1705JMU</strain>
        <tissue evidence="22">Muscle</tissue>
    </source>
</reference>
<feature type="domain" description="Protein kinase" evidence="21">
    <location>
        <begin position="81"/>
        <end position="440"/>
    </location>
</feature>
<evidence type="ECO:0000256" key="11">
    <source>
        <dbReference type="ARBA" id="ARBA00022741"/>
    </source>
</evidence>
<keyword evidence="14" id="KW-0965">Cell junction</keyword>
<keyword evidence="13" id="KW-0067">ATP-binding</keyword>
<dbReference type="EMBL" id="CM014078">
    <property type="protein sequence ID" value="TKS66689.1"/>
    <property type="molecule type" value="Genomic_DNA"/>
</dbReference>
<keyword evidence="7" id="KW-0796">Tight junction</keyword>
<evidence type="ECO:0000256" key="6">
    <source>
        <dbReference type="ARBA" id="ARBA00012411"/>
    </source>
</evidence>
<evidence type="ECO:0000313" key="22">
    <source>
        <dbReference type="EMBL" id="TKS66689.1"/>
    </source>
</evidence>
<evidence type="ECO:0000313" key="23">
    <source>
        <dbReference type="Proteomes" id="UP000298787"/>
    </source>
</evidence>
<dbReference type="Pfam" id="PF00069">
    <property type="entry name" value="Pkinase"/>
    <property type="match status" value="1"/>
</dbReference>
<keyword evidence="16 20" id="KW-0472">Membrane</keyword>
<feature type="region of interest" description="Disordered" evidence="19">
    <location>
        <begin position="249"/>
        <end position="270"/>
    </location>
</feature>
<evidence type="ECO:0000256" key="19">
    <source>
        <dbReference type="SAM" id="MobiDB-lite"/>
    </source>
</evidence>
<dbReference type="InterPro" id="IPR017974">
    <property type="entry name" value="Claudin_CS"/>
</dbReference>
<keyword evidence="10 20" id="KW-0812">Transmembrane</keyword>
<evidence type="ECO:0000256" key="10">
    <source>
        <dbReference type="ARBA" id="ARBA00022692"/>
    </source>
</evidence>
<evidence type="ECO:0000256" key="15">
    <source>
        <dbReference type="ARBA" id="ARBA00022989"/>
    </source>
</evidence>
<dbReference type="PROSITE" id="PS00108">
    <property type="entry name" value="PROTEIN_KINASE_ST"/>
    <property type="match status" value="1"/>
</dbReference>
<dbReference type="PANTHER" id="PTHR24056:SF159">
    <property type="entry name" value="CYCLIN-DEPENDENT KINASE 15"/>
    <property type="match status" value="1"/>
</dbReference>
<comment type="subcellular location">
    <subcellularLocation>
        <location evidence="2">Cell junction</location>
        <location evidence="2">Tight junction</location>
    </subcellularLocation>
    <subcellularLocation>
        <location evidence="1">Membrane</location>
        <topology evidence="1">Multi-pass membrane protein</topology>
    </subcellularLocation>
</comment>
<evidence type="ECO:0000256" key="3">
    <source>
        <dbReference type="ARBA" id="ARBA00006485"/>
    </source>
</evidence>
<dbReference type="InterPro" id="IPR000719">
    <property type="entry name" value="Prot_kinase_dom"/>
</dbReference>
<dbReference type="AlphaFoldDB" id="A0A4U5TYX0"/>
<dbReference type="FunFam" id="1.10.510.10:FF:000624">
    <property type="entry name" value="Mitogen-activated protein kinase"/>
    <property type="match status" value="1"/>
</dbReference>
<evidence type="ECO:0000256" key="18">
    <source>
        <dbReference type="ARBA" id="ARBA00048312"/>
    </source>
</evidence>